<dbReference type="Proteomes" id="UP000646827">
    <property type="component" value="Unassembled WGS sequence"/>
</dbReference>
<evidence type="ECO:0000256" key="5">
    <source>
        <dbReference type="ARBA" id="ARBA00023136"/>
    </source>
</evidence>
<keyword evidence="4 7" id="KW-1133">Transmembrane helix</keyword>
<keyword evidence="3" id="KW-0735">Signal-anchor</keyword>
<evidence type="ECO:0000256" key="4">
    <source>
        <dbReference type="ARBA" id="ARBA00022989"/>
    </source>
</evidence>
<comment type="subcellular location">
    <subcellularLocation>
        <location evidence="1">Membrane</location>
        <topology evidence="1">Single-pass type II membrane protein</topology>
    </subcellularLocation>
</comment>
<dbReference type="GO" id="GO:0042285">
    <property type="term" value="F:xylosyltransferase activity"/>
    <property type="evidence" value="ECO:0007669"/>
    <property type="project" value="TreeGrafter"/>
</dbReference>
<evidence type="ECO:0000256" key="3">
    <source>
        <dbReference type="ARBA" id="ARBA00022968"/>
    </source>
</evidence>
<evidence type="ECO:0000256" key="6">
    <source>
        <dbReference type="ARBA" id="ARBA00023180"/>
    </source>
</evidence>
<proteinExistence type="predicted"/>
<organism evidence="8 9">
    <name type="scientific">Circinella minor</name>
    <dbReference type="NCBI Taxonomy" id="1195481"/>
    <lineage>
        <taxon>Eukaryota</taxon>
        <taxon>Fungi</taxon>
        <taxon>Fungi incertae sedis</taxon>
        <taxon>Mucoromycota</taxon>
        <taxon>Mucoromycotina</taxon>
        <taxon>Mucoromycetes</taxon>
        <taxon>Mucorales</taxon>
        <taxon>Lichtheimiaceae</taxon>
        <taxon>Circinella</taxon>
    </lineage>
</organism>
<dbReference type="GO" id="GO:0015020">
    <property type="term" value="F:glucuronosyltransferase activity"/>
    <property type="evidence" value="ECO:0007669"/>
    <property type="project" value="TreeGrafter"/>
</dbReference>
<dbReference type="EMBL" id="JAEPRB010000137">
    <property type="protein sequence ID" value="KAG2220532.1"/>
    <property type="molecule type" value="Genomic_DNA"/>
</dbReference>
<evidence type="ECO:0000256" key="2">
    <source>
        <dbReference type="ARBA" id="ARBA00022692"/>
    </source>
</evidence>
<comment type="caution">
    <text evidence="8">The sequence shown here is derived from an EMBL/GenBank/DDBJ whole genome shotgun (WGS) entry which is preliminary data.</text>
</comment>
<keyword evidence="6" id="KW-0325">Glycoprotein</keyword>
<accession>A0A8H7S099</accession>
<evidence type="ECO:0000256" key="7">
    <source>
        <dbReference type="SAM" id="Phobius"/>
    </source>
</evidence>
<reference evidence="8 9" key="1">
    <citation type="submission" date="2020-12" db="EMBL/GenBank/DDBJ databases">
        <title>Metabolic potential, ecology and presence of endohyphal bacteria is reflected in genomic diversity of Mucoromycotina.</title>
        <authorList>
            <person name="Muszewska A."/>
            <person name="Okrasinska A."/>
            <person name="Steczkiewicz K."/>
            <person name="Drgas O."/>
            <person name="Orlowska M."/>
            <person name="Perlinska-Lenart U."/>
            <person name="Aleksandrzak-Piekarczyk T."/>
            <person name="Szatraj K."/>
            <person name="Zielenkiewicz U."/>
            <person name="Pilsyk S."/>
            <person name="Malc E."/>
            <person name="Mieczkowski P."/>
            <person name="Kruszewska J.S."/>
            <person name="Biernat P."/>
            <person name="Pawlowska J."/>
        </authorList>
    </citation>
    <scope>NUCLEOTIDE SEQUENCE [LARGE SCALE GENOMIC DNA]</scope>
    <source>
        <strain evidence="8 9">CBS 142.35</strain>
    </source>
</reference>
<gene>
    <name evidence="8" type="ORF">INT45_004138</name>
</gene>
<evidence type="ECO:0000313" key="9">
    <source>
        <dbReference type="Proteomes" id="UP000646827"/>
    </source>
</evidence>
<evidence type="ECO:0008006" key="10">
    <source>
        <dbReference type="Google" id="ProtNLM"/>
    </source>
</evidence>
<evidence type="ECO:0000313" key="8">
    <source>
        <dbReference type="EMBL" id="KAG2220532.1"/>
    </source>
</evidence>
<dbReference type="SUPFAM" id="SSF53448">
    <property type="entry name" value="Nucleotide-diphospho-sugar transferases"/>
    <property type="match status" value="1"/>
</dbReference>
<dbReference type="OrthoDB" id="411524at2759"/>
<dbReference type="InterPro" id="IPR029044">
    <property type="entry name" value="Nucleotide-diphossugar_trans"/>
</dbReference>
<dbReference type="PANTHER" id="PTHR12270:SF25">
    <property type="entry name" value="GLYCOSYLTRANSFERASE-LIKE PROTEIN LARGE"/>
    <property type="match status" value="1"/>
</dbReference>
<keyword evidence="5 7" id="KW-0472">Membrane</keyword>
<dbReference type="InterPro" id="IPR051292">
    <property type="entry name" value="Xyl/GlcA_transferase"/>
</dbReference>
<protein>
    <recommendedName>
        <fullName evidence="10">Glycosyltransferase family 49 protein</fullName>
    </recommendedName>
</protein>
<dbReference type="AlphaFoldDB" id="A0A8H7S099"/>
<sequence>MRLEVSPSCSRGFKYLLVLYTVISLVLTANHFYSSHGDRSISTQDTTPIFPRADGDELIIPNLDFPSQQRQSQTSPPPPHNFAAVTKQPVSEQSSQGNDVVFSYDNKGIYIYTHFLFLIIISCLLRVEKRFSNCISCIYIFYFFEGATTQQMSESYVFSKIFSDAMSPVNLKPFFYQGTESFEKDDITMATLVTRNRFKVLSRLASHYQGPISVAIHVNDDETKEEVLGELDTVYQSNPDMQKYVDIHLVLDNFDRQFNLWRNVAKFFSRTDYIMMLDVDFHLCTNFRQRIRSNPKIMEMLASGSTALVVPAFEYVVGDDGLDWHMFPTTKEAMLEEVNAGKLDMFHKSWLKGHGSTNYTKWYESSDLYKVIDYNFSYEPYIIYKKDGSPWCDERFIGYGANKAACLYEIFLSGIDYWVLPNDFLIHQTHEYPEATRRKERQYNRKLYSNFREELCLRYARVFVATGEWDSPKADNLREECQKIRGFRSAMNIPAADAQ</sequence>
<feature type="transmembrane region" description="Helical" evidence="7">
    <location>
        <begin position="109"/>
        <end position="127"/>
    </location>
</feature>
<evidence type="ECO:0000256" key="1">
    <source>
        <dbReference type="ARBA" id="ARBA00004606"/>
    </source>
</evidence>
<dbReference type="GO" id="GO:0016020">
    <property type="term" value="C:membrane"/>
    <property type="evidence" value="ECO:0007669"/>
    <property type="project" value="UniProtKB-SubCell"/>
</dbReference>
<name>A0A8H7S099_9FUNG</name>
<dbReference type="PANTHER" id="PTHR12270">
    <property type="entry name" value="GLYCOSYLTRANSFERASE-RELATED"/>
    <property type="match status" value="1"/>
</dbReference>
<keyword evidence="9" id="KW-1185">Reference proteome</keyword>
<dbReference type="Pfam" id="PF13896">
    <property type="entry name" value="Glyco_transf_49"/>
    <property type="match status" value="2"/>
</dbReference>
<dbReference type="GO" id="GO:0035269">
    <property type="term" value="P:protein O-linked glycosylation via mannose"/>
    <property type="evidence" value="ECO:0007669"/>
    <property type="project" value="TreeGrafter"/>
</dbReference>
<keyword evidence="2 7" id="KW-0812">Transmembrane</keyword>
<feature type="transmembrane region" description="Helical" evidence="7">
    <location>
        <begin position="12"/>
        <end position="33"/>
    </location>
</feature>